<dbReference type="GO" id="GO:0003677">
    <property type="term" value="F:DNA binding"/>
    <property type="evidence" value="ECO:0007669"/>
    <property type="project" value="UniProtKB-KW"/>
</dbReference>
<dbReference type="AlphaFoldDB" id="A0A0R1QVP6"/>
<evidence type="ECO:0000313" key="4">
    <source>
        <dbReference type="EMBL" id="KRL48591.1"/>
    </source>
</evidence>
<dbReference type="PATRIC" id="fig|1423805.4.peg.1076"/>
<reference evidence="4 5" key="1">
    <citation type="journal article" date="2015" name="Genome Announc.">
        <title>Expanding the biotechnology potential of lactobacilli through comparative genomics of 213 strains and associated genera.</title>
        <authorList>
            <person name="Sun Z."/>
            <person name="Harris H.M."/>
            <person name="McCann A."/>
            <person name="Guo C."/>
            <person name="Argimon S."/>
            <person name="Zhang W."/>
            <person name="Yang X."/>
            <person name="Jeffery I.B."/>
            <person name="Cooney J.C."/>
            <person name="Kagawa T.F."/>
            <person name="Liu W."/>
            <person name="Song Y."/>
            <person name="Salvetti E."/>
            <person name="Wrobel A."/>
            <person name="Rasinkangas P."/>
            <person name="Parkhill J."/>
            <person name="Rea M.C."/>
            <person name="O'Sullivan O."/>
            <person name="Ritari J."/>
            <person name="Douillard F.P."/>
            <person name="Paul Ross R."/>
            <person name="Yang R."/>
            <person name="Briner A.E."/>
            <person name="Felis G.E."/>
            <person name="de Vos W.M."/>
            <person name="Barrangou R."/>
            <person name="Klaenhammer T.R."/>
            <person name="Caufield P.W."/>
            <person name="Cui Y."/>
            <person name="Zhang H."/>
            <person name="O'Toole P.W."/>
        </authorList>
    </citation>
    <scope>NUCLEOTIDE SEQUENCE [LARGE SCALE GENOMIC DNA]</scope>
    <source>
        <strain evidence="4 5">DSM 15429</strain>
    </source>
</reference>
<gene>
    <name evidence="4" type="ORF">FD37_GL001050</name>
</gene>
<keyword evidence="2" id="KW-0472">Membrane</keyword>
<dbReference type="PANTHER" id="PTHR46558:SF4">
    <property type="entry name" value="DNA-BIDING PHAGE PROTEIN"/>
    <property type="match status" value="1"/>
</dbReference>
<keyword evidence="1 4" id="KW-0238">DNA-binding</keyword>
<feature type="transmembrane region" description="Helical" evidence="2">
    <location>
        <begin position="126"/>
        <end position="145"/>
    </location>
</feature>
<evidence type="ECO:0000313" key="5">
    <source>
        <dbReference type="Proteomes" id="UP000051835"/>
    </source>
</evidence>
<feature type="domain" description="HTH cro/C1-type" evidence="3">
    <location>
        <begin position="2"/>
        <end position="50"/>
    </location>
</feature>
<accession>A0A0R1QVP6</accession>
<evidence type="ECO:0000256" key="1">
    <source>
        <dbReference type="ARBA" id="ARBA00023125"/>
    </source>
</evidence>
<dbReference type="PROSITE" id="PS50943">
    <property type="entry name" value="HTH_CROC1"/>
    <property type="match status" value="1"/>
</dbReference>
<name>A0A0R1QVP6_9LACO</name>
<dbReference type="SUPFAM" id="SSF47413">
    <property type="entry name" value="lambda repressor-like DNA-binding domains"/>
    <property type="match status" value="1"/>
</dbReference>
<protein>
    <submittedName>
        <fullName evidence="4">DNA-binding helix-turn-helix protein</fullName>
    </submittedName>
</protein>
<evidence type="ECO:0000259" key="3">
    <source>
        <dbReference type="PROSITE" id="PS50943"/>
    </source>
</evidence>
<keyword evidence="2" id="KW-1133">Transmembrane helix</keyword>
<evidence type="ECO:0000256" key="2">
    <source>
        <dbReference type="SAM" id="Phobius"/>
    </source>
</evidence>
<proteinExistence type="predicted"/>
<dbReference type="EMBL" id="AZFC01000015">
    <property type="protein sequence ID" value="KRL48591.1"/>
    <property type="molecule type" value="Genomic_DNA"/>
</dbReference>
<keyword evidence="2" id="KW-0812">Transmembrane</keyword>
<dbReference type="InterPro" id="IPR001387">
    <property type="entry name" value="Cro/C1-type_HTH"/>
</dbReference>
<sequence>MAQHLSQNEVATILHVSRQSISKWENGRGYPDSDNLIRLSDLYHLSLDDLVQHNFDQPTPPHTANHLTVRQREVPPVNTSFHQNTDEGLLLLLLTLASALLPPVGIFLPLYVIWRNNKYNSLHKTIIVISILVSLYSLMGTYSIISDDWIKPSQTTVYRVD</sequence>
<feature type="transmembrane region" description="Helical" evidence="2">
    <location>
        <begin position="89"/>
        <end position="114"/>
    </location>
</feature>
<organism evidence="4 5">
    <name type="scientific">Levilactobacillus spicheri DSM 15429</name>
    <dbReference type="NCBI Taxonomy" id="1423805"/>
    <lineage>
        <taxon>Bacteria</taxon>
        <taxon>Bacillati</taxon>
        <taxon>Bacillota</taxon>
        <taxon>Bacilli</taxon>
        <taxon>Lactobacillales</taxon>
        <taxon>Lactobacillaceae</taxon>
        <taxon>Levilactobacillus</taxon>
    </lineage>
</organism>
<dbReference type="Gene3D" id="1.10.260.40">
    <property type="entry name" value="lambda repressor-like DNA-binding domains"/>
    <property type="match status" value="1"/>
</dbReference>
<dbReference type="Proteomes" id="UP000051835">
    <property type="component" value="Unassembled WGS sequence"/>
</dbReference>
<dbReference type="PANTHER" id="PTHR46558">
    <property type="entry name" value="TRACRIPTIONAL REGULATORY PROTEIN-RELATED-RELATED"/>
    <property type="match status" value="1"/>
</dbReference>
<dbReference type="SMART" id="SM00530">
    <property type="entry name" value="HTH_XRE"/>
    <property type="match status" value="1"/>
</dbReference>
<dbReference type="InterPro" id="IPR010982">
    <property type="entry name" value="Lambda_DNA-bd_dom_sf"/>
</dbReference>
<comment type="caution">
    <text evidence="4">The sequence shown here is derived from an EMBL/GenBank/DDBJ whole genome shotgun (WGS) entry which is preliminary data.</text>
</comment>
<dbReference type="Pfam" id="PF01381">
    <property type="entry name" value="HTH_3"/>
    <property type="match status" value="1"/>
</dbReference>
<dbReference type="CDD" id="cd00093">
    <property type="entry name" value="HTH_XRE"/>
    <property type="match status" value="1"/>
</dbReference>